<evidence type="ECO:0000313" key="2">
    <source>
        <dbReference type="EMBL" id="KLU90785.1"/>
    </source>
</evidence>
<evidence type="ECO:0000313" key="3">
    <source>
        <dbReference type="EnsemblFungi" id="MAPG_10636T0"/>
    </source>
</evidence>
<feature type="compositionally biased region" description="Polar residues" evidence="1">
    <location>
        <begin position="170"/>
        <end position="184"/>
    </location>
</feature>
<proteinExistence type="predicted"/>
<reference evidence="3" key="5">
    <citation type="submission" date="2015-06" db="UniProtKB">
        <authorList>
            <consortium name="EnsemblFungi"/>
        </authorList>
    </citation>
    <scope>IDENTIFICATION</scope>
    <source>
        <strain evidence="3">ATCC 64411</strain>
    </source>
</reference>
<accession>A0A0C4ED43</accession>
<dbReference type="Proteomes" id="UP000011715">
    <property type="component" value="Unassembled WGS sequence"/>
</dbReference>
<dbReference type="EnsemblFungi" id="MAPG_10636T0">
    <property type="protein sequence ID" value="MAPG_10636T0"/>
    <property type="gene ID" value="MAPG_10636"/>
</dbReference>
<reference evidence="3" key="4">
    <citation type="journal article" date="2015" name="G3 (Bethesda)">
        <title>Genome sequences of three phytopathogenic species of the Magnaporthaceae family of fungi.</title>
        <authorList>
            <person name="Okagaki L.H."/>
            <person name="Nunes C.C."/>
            <person name="Sailsbery J."/>
            <person name="Clay B."/>
            <person name="Brown D."/>
            <person name="John T."/>
            <person name="Oh Y."/>
            <person name="Young N."/>
            <person name="Fitzgerald M."/>
            <person name="Haas B.J."/>
            <person name="Zeng Q."/>
            <person name="Young S."/>
            <person name="Adiconis X."/>
            <person name="Fan L."/>
            <person name="Levin J.Z."/>
            <person name="Mitchell T.K."/>
            <person name="Okubara P.A."/>
            <person name="Farman M.L."/>
            <person name="Kohn L.M."/>
            <person name="Birren B."/>
            <person name="Ma L.-J."/>
            <person name="Dean R.A."/>
        </authorList>
    </citation>
    <scope>NUCLEOTIDE SEQUENCE</scope>
    <source>
        <strain evidence="3">ATCC 64411 / 73-15</strain>
    </source>
</reference>
<reference evidence="2" key="3">
    <citation type="submission" date="2011-03" db="EMBL/GenBank/DDBJ databases">
        <title>Annotation of Magnaporthe poae ATCC 64411.</title>
        <authorList>
            <person name="Ma L.-J."/>
            <person name="Dead R."/>
            <person name="Young S.K."/>
            <person name="Zeng Q."/>
            <person name="Gargeya S."/>
            <person name="Fitzgerald M."/>
            <person name="Haas B."/>
            <person name="Abouelleil A."/>
            <person name="Alvarado L."/>
            <person name="Arachchi H.M."/>
            <person name="Berlin A."/>
            <person name="Brown A."/>
            <person name="Chapman S.B."/>
            <person name="Chen Z."/>
            <person name="Dunbar C."/>
            <person name="Freedman E."/>
            <person name="Gearin G."/>
            <person name="Gellesch M."/>
            <person name="Goldberg J."/>
            <person name="Griggs A."/>
            <person name="Gujja S."/>
            <person name="Heiman D."/>
            <person name="Howarth C."/>
            <person name="Larson L."/>
            <person name="Lui A."/>
            <person name="MacDonald P.J.P."/>
            <person name="Mehta T."/>
            <person name="Montmayeur A."/>
            <person name="Murphy C."/>
            <person name="Neiman D."/>
            <person name="Pearson M."/>
            <person name="Priest M."/>
            <person name="Roberts A."/>
            <person name="Saif S."/>
            <person name="Shea T."/>
            <person name="Shenoy N."/>
            <person name="Sisk P."/>
            <person name="Stolte C."/>
            <person name="Sykes S."/>
            <person name="Yandava C."/>
            <person name="Wortman J."/>
            <person name="Nusbaum C."/>
            <person name="Birren B."/>
        </authorList>
    </citation>
    <scope>NUCLEOTIDE SEQUENCE</scope>
    <source>
        <strain evidence="2">ATCC 64411</strain>
    </source>
</reference>
<dbReference type="EMBL" id="GL876975">
    <property type="protein sequence ID" value="KLU90785.1"/>
    <property type="molecule type" value="Genomic_DNA"/>
</dbReference>
<dbReference type="AlphaFoldDB" id="A0A0C4ED43"/>
<reference evidence="4" key="2">
    <citation type="submission" date="2010-05" db="EMBL/GenBank/DDBJ databases">
        <title>The genome sequence of Magnaporthe poae strain ATCC 64411.</title>
        <authorList>
            <person name="Ma L.-J."/>
            <person name="Dead R."/>
            <person name="Young S."/>
            <person name="Zeng Q."/>
            <person name="Koehrsen M."/>
            <person name="Alvarado L."/>
            <person name="Berlin A."/>
            <person name="Chapman S.B."/>
            <person name="Chen Z."/>
            <person name="Freedman E."/>
            <person name="Gellesch M."/>
            <person name="Goldberg J."/>
            <person name="Griggs A."/>
            <person name="Gujja S."/>
            <person name="Heilman E.R."/>
            <person name="Heiman D."/>
            <person name="Hepburn T."/>
            <person name="Howarth C."/>
            <person name="Jen D."/>
            <person name="Larson L."/>
            <person name="Mehta T."/>
            <person name="Neiman D."/>
            <person name="Pearson M."/>
            <person name="Roberts A."/>
            <person name="Saif S."/>
            <person name="Shea T."/>
            <person name="Shenoy N."/>
            <person name="Sisk P."/>
            <person name="Stolte C."/>
            <person name="Sykes S."/>
            <person name="Walk T."/>
            <person name="White J."/>
            <person name="Yandava C."/>
            <person name="Haas B."/>
            <person name="Nusbaum C."/>
            <person name="Birren B."/>
        </authorList>
    </citation>
    <scope>NUCLEOTIDE SEQUENCE [LARGE SCALE GENOMIC DNA]</scope>
    <source>
        <strain evidence="4">ATCC 64411 / 73-15</strain>
    </source>
</reference>
<reference evidence="2" key="1">
    <citation type="submission" date="2010-05" db="EMBL/GenBank/DDBJ databases">
        <title>The Genome Sequence of Magnaporthe poae strain ATCC 64411.</title>
        <authorList>
            <consortium name="The Broad Institute Genome Sequencing Platform"/>
            <consortium name="Broad Institute Genome Sequencing Center for Infectious Disease"/>
            <person name="Ma L.-J."/>
            <person name="Dead R."/>
            <person name="Young S."/>
            <person name="Zeng Q."/>
            <person name="Koehrsen M."/>
            <person name="Alvarado L."/>
            <person name="Berlin A."/>
            <person name="Chapman S.B."/>
            <person name="Chen Z."/>
            <person name="Freedman E."/>
            <person name="Gellesch M."/>
            <person name="Goldberg J."/>
            <person name="Griggs A."/>
            <person name="Gujja S."/>
            <person name="Heilman E.R."/>
            <person name="Heiman D."/>
            <person name="Hepburn T."/>
            <person name="Howarth C."/>
            <person name="Jen D."/>
            <person name="Larson L."/>
            <person name="Mehta T."/>
            <person name="Neiman D."/>
            <person name="Pearson M."/>
            <person name="Roberts A."/>
            <person name="Saif S."/>
            <person name="Shea T."/>
            <person name="Shenoy N."/>
            <person name="Sisk P."/>
            <person name="Stolte C."/>
            <person name="Sykes S."/>
            <person name="Walk T."/>
            <person name="White J."/>
            <person name="Yandava C."/>
            <person name="Haas B."/>
            <person name="Nusbaum C."/>
            <person name="Birren B."/>
        </authorList>
    </citation>
    <scope>NUCLEOTIDE SEQUENCE</scope>
    <source>
        <strain evidence="2">ATCC 64411</strain>
    </source>
</reference>
<name>A0A0C4ED43_MAGP6</name>
<keyword evidence="4" id="KW-1185">Reference proteome</keyword>
<gene>
    <name evidence="2" type="ORF">MAPG_10636</name>
</gene>
<sequence length="243" mass="25893">MSYFGTRVGGLTVGVVLEDPVRHHEIVDVHFDFWTNSKAVVRIQVPCFLQCGDSSDDDRDGGVDQEPDEGPGDAAPKQPGVKKPRDRQGPNNNNKRMADEENPNPQPVGVVAPGSMVVAAGGEASMQVRGHAPDLRRPPGRGNSSGSRGTRQASKFIAALEKYHNGRPGNPNNTSGAALSAPSRNPTKLVKPVIAQLMCNDVAGVLQNMSCALGRPAPCLCTILYPRRVFQAGRKAVVQLAPF</sequence>
<dbReference type="EMBL" id="ADBL01002379">
    <property type="status" value="NOT_ANNOTATED_CDS"/>
    <property type="molecule type" value="Genomic_DNA"/>
</dbReference>
<evidence type="ECO:0000313" key="4">
    <source>
        <dbReference type="Proteomes" id="UP000011715"/>
    </source>
</evidence>
<feature type="compositionally biased region" description="Low complexity" evidence="1">
    <location>
        <begin position="140"/>
        <end position="149"/>
    </location>
</feature>
<feature type="region of interest" description="Disordered" evidence="1">
    <location>
        <begin position="127"/>
        <end position="151"/>
    </location>
</feature>
<feature type="compositionally biased region" description="Acidic residues" evidence="1">
    <location>
        <begin position="54"/>
        <end position="71"/>
    </location>
</feature>
<protein>
    <submittedName>
        <fullName evidence="2 3">Uncharacterized protein</fullName>
    </submittedName>
</protein>
<feature type="region of interest" description="Disordered" evidence="1">
    <location>
        <begin position="53"/>
        <end position="112"/>
    </location>
</feature>
<dbReference type="VEuPathDB" id="FungiDB:MAPG_10636"/>
<feature type="region of interest" description="Disordered" evidence="1">
    <location>
        <begin position="165"/>
        <end position="184"/>
    </location>
</feature>
<organism evidence="3 4">
    <name type="scientific">Magnaporthiopsis poae (strain ATCC 64411 / 73-15)</name>
    <name type="common">Kentucky bluegrass fungus</name>
    <name type="synonym">Magnaporthe poae</name>
    <dbReference type="NCBI Taxonomy" id="644358"/>
    <lineage>
        <taxon>Eukaryota</taxon>
        <taxon>Fungi</taxon>
        <taxon>Dikarya</taxon>
        <taxon>Ascomycota</taxon>
        <taxon>Pezizomycotina</taxon>
        <taxon>Sordariomycetes</taxon>
        <taxon>Sordariomycetidae</taxon>
        <taxon>Magnaporthales</taxon>
        <taxon>Magnaporthaceae</taxon>
        <taxon>Magnaporthiopsis</taxon>
    </lineage>
</organism>
<evidence type="ECO:0000256" key="1">
    <source>
        <dbReference type="SAM" id="MobiDB-lite"/>
    </source>
</evidence>